<dbReference type="AlphaFoldDB" id="A0AA36G7A1"/>
<dbReference type="InterPro" id="IPR004087">
    <property type="entry name" value="KH_dom"/>
</dbReference>
<proteinExistence type="predicted"/>
<sequence>MDLTGQFPPSVFPTASFTQPSSYAAQYSELHDFNAEPSGSESPPAPGAPGAPPMSLILTIRLLMQGKEVGSIIGKRGDQIKLIREESGAKINISDGSCPERIVTITGSLKTIDKSFAMICNKFSDDMKALPNSVPKPPITMRMIIPATQCGSLIGKGGSKIKEIRETTGASLQVASEMLPSSTERAVTLSGTADAIVLCMKEICNILLEAPPKGATLQYRPKPTFNPLLIASSAAQAAAQQQAVAALLSQPFHGQPIMAQGNGAAEQLTRAAQLSAMMPGAQLSMGDPTAATSYAGYIPMYGGMLMSAGDASAQTANLMNAQNLQAQWAKDEAKKYEQLGLAGLGQYAALNTSMLLGTHLVKGASPPSSKAATQAGQSSTRFAPY</sequence>
<evidence type="ECO:0000313" key="6">
    <source>
        <dbReference type="Proteomes" id="UP001177023"/>
    </source>
</evidence>
<evidence type="ECO:0000256" key="1">
    <source>
        <dbReference type="ARBA" id="ARBA00022737"/>
    </source>
</evidence>
<protein>
    <recommendedName>
        <fullName evidence="4">K Homology domain-containing protein</fullName>
    </recommendedName>
</protein>
<dbReference type="EMBL" id="CATQJA010002662">
    <property type="protein sequence ID" value="CAJ0580683.1"/>
    <property type="molecule type" value="Genomic_DNA"/>
</dbReference>
<dbReference type="Pfam" id="PF00013">
    <property type="entry name" value="KH_1"/>
    <property type="match status" value="2"/>
</dbReference>
<evidence type="ECO:0000256" key="2">
    <source>
        <dbReference type="PROSITE-ProRule" id="PRU00117"/>
    </source>
</evidence>
<dbReference type="InterPro" id="IPR004088">
    <property type="entry name" value="KH_dom_type_1"/>
</dbReference>
<feature type="compositionally biased region" description="Polar residues" evidence="3">
    <location>
        <begin position="366"/>
        <end position="385"/>
    </location>
</feature>
<dbReference type="PROSITE" id="PS50084">
    <property type="entry name" value="KH_TYPE_1"/>
    <property type="match status" value="2"/>
</dbReference>
<dbReference type="GO" id="GO:0003723">
    <property type="term" value="F:RNA binding"/>
    <property type="evidence" value="ECO:0007669"/>
    <property type="project" value="UniProtKB-UniRule"/>
</dbReference>
<dbReference type="CDD" id="cd02396">
    <property type="entry name" value="KH-I_PCBP_rpt2"/>
    <property type="match status" value="1"/>
</dbReference>
<reference evidence="5" key="1">
    <citation type="submission" date="2023-06" db="EMBL/GenBank/DDBJ databases">
        <authorList>
            <person name="Delattre M."/>
        </authorList>
    </citation>
    <scope>NUCLEOTIDE SEQUENCE</scope>
    <source>
        <strain evidence="5">AF72</strain>
    </source>
</reference>
<organism evidence="5 6">
    <name type="scientific">Mesorhabditis spiculigera</name>
    <dbReference type="NCBI Taxonomy" id="96644"/>
    <lineage>
        <taxon>Eukaryota</taxon>
        <taxon>Metazoa</taxon>
        <taxon>Ecdysozoa</taxon>
        <taxon>Nematoda</taxon>
        <taxon>Chromadorea</taxon>
        <taxon>Rhabditida</taxon>
        <taxon>Rhabditina</taxon>
        <taxon>Rhabditomorpha</taxon>
        <taxon>Rhabditoidea</taxon>
        <taxon>Rhabditidae</taxon>
        <taxon>Mesorhabditinae</taxon>
        <taxon>Mesorhabditis</taxon>
    </lineage>
</organism>
<feature type="region of interest" description="Disordered" evidence="3">
    <location>
        <begin position="365"/>
        <end position="385"/>
    </location>
</feature>
<evidence type="ECO:0000259" key="4">
    <source>
        <dbReference type="SMART" id="SM00322"/>
    </source>
</evidence>
<feature type="domain" description="K Homology" evidence="4">
    <location>
        <begin position="137"/>
        <end position="208"/>
    </location>
</feature>
<dbReference type="SMART" id="SM00322">
    <property type="entry name" value="KH"/>
    <property type="match status" value="2"/>
</dbReference>
<feature type="non-terminal residue" evidence="5">
    <location>
        <position position="385"/>
    </location>
</feature>
<dbReference type="CDD" id="cd22438">
    <property type="entry name" value="KH-I_PCBP_rpt1"/>
    <property type="match status" value="1"/>
</dbReference>
<dbReference type="SUPFAM" id="SSF54791">
    <property type="entry name" value="Eukaryotic type KH-domain (KH-domain type I)"/>
    <property type="match status" value="2"/>
</dbReference>
<keyword evidence="2" id="KW-0694">RNA-binding</keyword>
<feature type="domain" description="K Homology" evidence="4">
    <location>
        <begin position="56"/>
        <end position="124"/>
    </location>
</feature>
<evidence type="ECO:0000313" key="5">
    <source>
        <dbReference type="EMBL" id="CAJ0580683.1"/>
    </source>
</evidence>
<keyword evidence="1" id="KW-0677">Repeat</keyword>
<name>A0AA36G7A1_9BILA</name>
<evidence type="ECO:0000256" key="3">
    <source>
        <dbReference type="SAM" id="MobiDB-lite"/>
    </source>
</evidence>
<comment type="caution">
    <text evidence="5">The sequence shown here is derived from an EMBL/GenBank/DDBJ whole genome shotgun (WGS) entry which is preliminary data.</text>
</comment>
<dbReference type="Gene3D" id="3.30.1370.10">
    <property type="entry name" value="K Homology domain, type 1"/>
    <property type="match status" value="2"/>
</dbReference>
<dbReference type="PANTHER" id="PTHR10288">
    <property type="entry name" value="KH DOMAIN CONTAINING RNA BINDING PROTEIN"/>
    <property type="match status" value="1"/>
</dbReference>
<dbReference type="Proteomes" id="UP001177023">
    <property type="component" value="Unassembled WGS sequence"/>
</dbReference>
<gene>
    <name evidence="5" type="ORF">MSPICULIGERA_LOCUS18874</name>
</gene>
<accession>A0AA36G7A1</accession>
<dbReference type="InterPro" id="IPR036612">
    <property type="entry name" value="KH_dom_type_1_sf"/>
</dbReference>
<keyword evidence="6" id="KW-1185">Reference proteome</keyword>